<evidence type="ECO:0000256" key="1">
    <source>
        <dbReference type="ARBA" id="ARBA00005194"/>
    </source>
</evidence>
<feature type="active site" description="Proton donor; for dehydratase activity" evidence="8">
    <location>
        <position position="2389"/>
    </location>
</feature>
<dbReference type="SUPFAM" id="SSF53901">
    <property type="entry name" value="Thiolase-like"/>
    <property type="match status" value="3"/>
</dbReference>
<feature type="region of interest" description="Disordered" evidence="10">
    <location>
        <begin position="1254"/>
        <end position="1294"/>
    </location>
</feature>
<dbReference type="Proteomes" id="UP000238348">
    <property type="component" value="Chromosome"/>
</dbReference>
<keyword evidence="6" id="KW-0275">Fatty acid biosynthesis</keyword>
<dbReference type="Pfam" id="PF02801">
    <property type="entry name" value="Ketoacyl-synt_C"/>
    <property type="match status" value="1"/>
</dbReference>
<dbReference type="SUPFAM" id="SSF54637">
    <property type="entry name" value="Thioesterase/thiol ester dehydrase-isomerase"/>
    <property type="match status" value="4"/>
</dbReference>
<evidence type="ECO:0000259" key="12">
    <source>
        <dbReference type="PROSITE" id="PS52019"/>
    </source>
</evidence>
<evidence type="ECO:0000256" key="6">
    <source>
        <dbReference type="ARBA" id="ARBA00023160"/>
    </source>
</evidence>
<dbReference type="SMART" id="SM00563">
    <property type="entry name" value="PlsC"/>
    <property type="match status" value="1"/>
</dbReference>
<evidence type="ECO:0000256" key="2">
    <source>
        <dbReference type="ARBA" id="ARBA00006714"/>
    </source>
</evidence>
<dbReference type="InterPro" id="IPR020841">
    <property type="entry name" value="PKS_Beta-ketoAc_synthase_dom"/>
</dbReference>
<evidence type="ECO:0000256" key="10">
    <source>
        <dbReference type="SAM" id="MobiDB-lite"/>
    </source>
</evidence>
<dbReference type="InterPro" id="IPR014043">
    <property type="entry name" value="Acyl_transferase_dom"/>
</dbReference>
<dbReference type="Pfam" id="PF01553">
    <property type="entry name" value="Acyltransferase"/>
    <property type="match status" value="1"/>
</dbReference>
<dbReference type="GO" id="GO:0019171">
    <property type="term" value="F:(3R)-hydroxyacyl-[acyl-carrier-protein] dehydratase activity"/>
    <property type="evidence" value="ECO:0007669"/>
    <property type="project" value="InterPro"/>
</dbReference>
<name>A0A2L0ESU1_SORCE</name>
<dbReference type="InterPro" id="IPR001227">
    <property type="entry name" value="Ac_transferase_dom_sf"/>
</dbReference>
<dbReference type="SMART" id="SM00825">
    <property type="entry name" value="PKS_KS"/>
    <property type="match status" value="1"/>
</dbReference>
<evidence type="ECO:0000256" key="4">
    <source>
        <dbReference type="ARBA" id="ARBA00022832"/>
    </source>
</evidence>
<evidence type="ECO:0000313" key="13">
    <source>
        <dbReference type="EMBL" id="AUX42373.1"/>
    </source>
</evidence>
<keyword evidence="3" id="KW-0444">Lipid biosynthesis</keyword>
<feature type="domain" description="Ketosynthase family 3 (KS3)" evidence="11">
    <location>
        <begin position="2"/>
        <end position="438"/>
    </location>
</feature>
<dbReference type="PROSITE" id="PS52019">
    <property type="entry name" value="PKS_MFAS_DH"/>
    <property type="match status" value="1"/>
</dbReference>
<feature type="compositionally biased region" description="Low complexity" evidence="10">
    <location>
        <begin position="1254"/>
        <end position="1264"/>
    </location>
</feature>
<evidence type="ECO:0000256" key="9">
    <source>
        <dbReference type="RuleBase" id="RU003694"/>
    </source>
</evidence>
<accession>A0A2L0ESU1</accession>
<dbReference type="InterPro" id="IPR014030">
    <property type="entry name" value="Ketoacyl_synth_N"/>
</dbReference>
<dbReference type="PANTHER" id="PTHR43074:SF1">
    <property type="entry name" value="BETA-KETOACYL SYNTHASE FAMILY PROTEIN-RELATED"/>
    <property type="match status" value="1"/>
</dbReference>
<dbReference type="InterPro" id="IPR014031">
    <property type="entry name" value="Ketoacyl_synth_C"/>
</dbReference>
<keyword evidence="4" id="KW-0276">Fatty acid metabolism</keyword>
<comment type="similarity">
    <text evidence="9">Belongs to the thiolase-like superfamily. Beta-ketoacyl-ACP synthases family.</text>
</comment>
<protein>
    <submittedName>
        <fullName evidence="13">Polyketide synthase</fullName>
    </submittedName>
</protein>
<comment type="pathway">
    <text evidence="1">Lipid metabolism; fatty acid biosynthesis.</text>
</comment>
<dbReference type="InterPro" id="IPR013114">
    <property type="entry name" value="FabA_FabZ"/>
</dbReference>
<dbReference type="InterPro" id="IPR052568">
    <property type="entry name" value="PKS-FAS_Synthase"/>
</dbReference>
<evidence type="ECO:0000313" key="14">
    <source>
        <dbReference type="Proteomes" id="UP000238348"/>
    </source>
</evidence>
<dbReference type="CDD" id="cd01287">
    <property type="entry name" value="FabA"/>
    <property type="match status" value="2"/>
</dbReference>
<dbReference type="PROSITE" id="PS52004">
    <property type="entry name" value="KS3_2"/>
    <property type="match status" value="1"/>
</dbReference>
<evidence type="ECO:0000256" key="8">
    <source>
        <dbReference type="PROSITE-ProRule" id="PRU01363"/>
    </source>
</evidence>
<dbReference type="EMBL" id="CP012673">
    <property type="protein sequence ID" value="AUX42373.1"/>
    <property type="molecule type" value="Genomic_DNA"/>
</dbReference>
<keyword evidence="9" id="KW-0808">Transferase</keyword>
<comment type="similarity">
    <text evidence="2">Belongs to the thioester dehydratase family. FabA subfamily.</text>
</comment>
<dbReference type="GO" id="GO:0016746">
    <property type="term" value="F:acyltransferase activity"/>
    <property type="evidence" value="ECO:0007669"/>
    <property type="project" value="InterPro"/>
</dbReference>
<dbReference type="UniPathway" id="UPA00094"/>
<evidence type="ECO:0000256" key="7">
    <source>
        <dbReference type="ARBA" id="ARBA00023239"/>
    </source>
</evidence>
<evidence type="ECO:0000259" key="11">
    <source>
        <dbReference type="PROSITE" id="PS52004"/>
    </source>
</evidence>
<feature type="compositionally biased region" description="Pro residues" evidence="10">
    <location>
        <begin position="1265"/>
        <end position="1291"/>
    </location>
</feature>
<feature type="domain" description="PKS/mFAS DH" evidence="12">
    <location>
        <begin position="2188"/>
        <end position="2481"/>
    </location>
</feature>
<dbReference type="Gene3D" id="3.40.366.10">
    <property type="entry name" value="Malonyl-Coenzyme A Acyl Carrier Protein, domain 2"/>
    <property type="match status" value="1"/>
</dbReference>
<dbReference type="InterPro" id="IPR049900">
    <property type="entry name" value="PKS_mFAS_DH"/>
</dbReference>
<dbReference type="Gene3D" id="3.40.47.10">
    <property type="match status" value="2"/>
</dbReference>
<dbReference type="Gene3D" id="3.10.129.10">
    <property type="entry name" value="Hotdog Thioesterase"/>
    <property type="match status" value="4"/>
</dbReference>
<dbReference type="InterPro" id="IPR029069">
    <property type="entry name" value="HotDog_dom_sf"/>
</dbReference>
<feature type="active site" description="Proton acceptor; for dehydratase activity" evidence="8">
    <location>
        <position position="2221"/>
    </location>
</feature>
<dbReference type="InterPro" id="IPR010083">
    <property type="entry name" value="FabA"/>
</dbReference>
<dbReference type="InterPro" id="IPR016039">
    <property type="entry name" value="Thiolase-like"/>
</dbReference>
<keyword evidence="5" id="KW-0443">Lipid metabolism</keyword>
<dbReference type="RefSeq" id="WP_104981201.1">
    <property type="nucleotide sequence ID" value="NZ_CP012673.1"/>
</dbReference>
<dbReference type="Pfam" id="PF00109">
    <property type="entry name" value="ketoacyl-synt"/>
    <property type="match status" value="2"/>
</dbReference>
<dbReference type="Pfam" id="PF07977">
    <property type="entry name" value="FabA"/>
    <property type="match status" value="3"/>
</dbReference>
<feature type="region of interest" description="N-terminal hotdog fold" evidence="8">
    <location>
        <begin position="2188"/>
        <end position="2324"/>
    </location>
</feature>
<dbReference type="GO" id="GO:0005737">
    <property type="term" value="C:cytoplasm"/>
    <property type="evidence" value="ECO:0007669"/>
    <property type="project" value="InterPro"/>
</dbReference>
<dbReference type="GO" id="GO:0006633">
    <property type="term" value="P:fatty acid biosynthetic process"/>
    <property type="evidence" value="ECO:0007669"/>
    <property type="project" value="UniProtKB-UniPathway"/>
</dbReference>
<evidence type="ECO:0000256" key="3">
    <source>
        <dbReference type="ARBA" id="ARBA00022516"/>
    </source>
</evidence>
<dbReference type="OrthoDB" id="5476655at2"/>
<dbReference type="CDD" id="cd00833">
    <property type="entry name" value="PKS"/>
    <property type="match status" value="1"/>
</dbReference>
<proteinExistence type="inferred from homology"/>
<reference evidence="13 14" key="1">
    <citation type="submission" date="2015-09" db="EMBL/GenBank/DDBJ databases">
        <title>Sorangium comparison.</title>
        <authorList>
            <person name="Zaburannyi N."/>
            <person name="Bunk B."/>
            <person name="Overmann J."/>
            <person name="Mueller R."/>
        </authorList>
    </citation>
    <scope>NUCLEOTIDE SEQUENCE [LARGE SCALE GENOMIC DNA]</scope>
    <source>
        <strain evidence="13 14">So ce26</strain>
    </source>
</reference>
<dbReference type="PANTHER" id="PTHR43074">
    <property type="entry name" value="OMEGA-3 POLYUNSATURATED FATTY ACID SYNTHASE PFAB-RELATED"/>
    <property type="match status" value="1"/>
</dbReference>
<dbReference type="SUPFAM" id="SSF52151">
    <property type="entry name" value="FabD/lysophospholipase-like"/>
    <property type="match status" value="1"/>
</dbReference>
<sequence length="2928" mass="311730">MFEPIAIVGRGCVLPGALSPRALHEAVLARRSAVTGAPEGRLRLSAAHALGTPEQAGDRAWSDAGGYVEGFEPALDAAGLRIGADVARALDASFRWVLHAAREALRPVGHERASPRAGLVLGNLSFPTPTMARYAESVWLDAQGEALRGAARAVTGGERPDPRSRFVSGLPAQLAAEALGLGAGGFALDAACASSLYAIKLACDRLHDRTADLMLAGAVNGADPLFLRVGFCALAAMSRSGRSRPFHRDADGLVPAEGAAVVALKRLADARAANDRILGVIRGVGLSNDGRGRGLLSPSEEGQVRAMRLAYAMAGLAPADVSLLECHATGTPVGDATEVRSTAAVFEGQRDVPIGSLKSNLGHLITVAGAAGLLKVLGAFEAGVRPPMLHADAPIEALRGSPFRLLAEAEPWPSDRPRVAAVSAFGFGGNNAHLLVSQEAPGLAARSFVPARPRPTVAIVGIGAMLGDADGAPEAARAALGGAPSGPRRAEVAVAQGGLRFPPRDLEQALPQQLLVLEAAREAAAGIALPRERTSVLVGMGCDPEVARYGLRWRLADLADVWSARAGCPAPPGWLGRARDAVQPRLTAAGVVGAMPNIPANRISSQLDLAGPGYTVSAEEASGVIALEIAARALREGEIDAAIVGAVDLSDEPVHRAALSGLGRDAAPGDAAVALVLKRLDDARRDGDPVLAALDEEGAPALRLGDGDGAVDPFAGGAAHAASGLLRVAAAAWSVHHAARPSSGRGAARGAVPWFGARTAQARTRALGGADVSVRLSACGPAAPLCFEAPPRLFVYGGADRASVLRALAEGRTSGDGPARLVIAAASAEERAARAAAARRHLEAGGPAPEGVAYRDTRAGGQLAFVFTGAAASYAGMGRELALAMPNAVARLGERFTSMDAATRWIFDPPAEPGHPLDQLWASAFLCQLHAEVSRRVLGLSPDATIGYSSGESNALFATGAWRDLDAMIRDCSESAVFRSELVGEFAAARRAWRKIGGDGARRWEAWSVAAPVEEVREALRGEPLVHLTIVNTRDDCAIGGEASACARVLGKLGRGRAMPLGYEMMAHCPEIEEIRRAWYDLHHRPTWEVPGVRHYSAGRAAAFRATSDAAAEAITAQALGTLDFPRVIEQAWADGVRVFLEHGPRGLCSGWIQRILGDRDHVAVPLDVAGRSGVRQLANAAAWLVAAGVPVDQGALEWALAAAGRPARPQGAALKVPAHPPEIRLPALELSVQRMPLAPRLVPVLDGAPAAPAPAATPALAAPAPAPASAPAPAPAPAAAPAPISPPPPAISSSSPVIELVTRAAEHRARLGALHQAFLETHAAAHTRFLALQQSLLAGFMNTYGRTAAPESPLPPVPVVEERSPPAAPCPEIAGEGSGRAARGGEGQRLPGPKLDRAQLELLASGQISRVFGPAFADQDGFRRQVRMPMPPLLLADRVTGIDAAPLSLGTGALWTETDVTDESWYLHEGRMPAGIMIEAGQADLLLVSWLGVDRLNRGERVYRLLGCELTYHGELPRPGDTLVYDIHVDAHAKQDDIRLFFFHYGCRIGGALRLSVRSGQAGFFTDEELAASGGVLWDAATAEHAASGRLDPPAVACTKRSFSEADVRAYADGRAADCFGPGYERTRAHVRTPRIQAGPMLLLREVTDFDPRGGPWRRGYLRAEAEVAPDDWYFAGHFLGDPCMPGTLMFEGCVQAMSFYLAAMGFAIERDGWRFEPVPDHPIAMRCRGQVTPASKRLVYEVFVDEVIAGPVPTVYADLLCTVDGLKAFHARRVGLKLVPDWPLDDWQRLPVPAGADPAHRAMDLRRLGGLRGWAPPRPAASHEGFSFDYRSLLACAWGRPSAAFGPQYARFDGPRSVARLPGPPYHFMSRITRVDAPPGQLRAGVTIEAEYDIPAGAWYFDENGHATMPFCVLMEAALQPCGWLASYIGSALTTDTDLLFRNLDGTGTLLAELPPGAGALRTRVKIVDISRSAGMIIESFEVECSVGETAVYRMNTVFGFFPRESFANQAGLPAAAEDLARIRAESPFLLDLRRRPARYFEGAPRLPGPMLCMLDRITAWAPEGGKSGLGWARGEKDVDPGDWFFKAHFFQDPVQPGSLGVEALVQLLQFVMIERRMGDGVPGARFEPIAVGRPSTWKYRGQVVPSNRRITTEIDLLEVGEDGRGPFAVAEGSLWVDGKRIYHVRQLAMRIVPGGAGPAQEALEEILDPEVDTWLGDHRPTWTMPALPMMSMLDRMAGAAARGIVRGTERGTEQHVLEIAEVQVRRWLPFPGGPVRLRAEVSERDGSRHVTLLGFREARDAALSRFEPVATGLVRLGARFPSPPAPFPPLRDLHDAEDPYTSGALFHGPSFRMLRSLRVGASGASAILDATERGVPRGALHQGLLDALTHAIPHDELARWSRDIPEDHVGYPYRVRSLRLFGEVPVSGEARVEVRFAGFDGEPRLPMFDVQLLVDGAVRAALTLVEILLPKGPFARASRAERLAFLRDRRFVPGIRLSRGEGESTVAAPEDVKPVDWLPGNVERIYGAAPGGDLLAEVAVRDHVAHRALVHPSAVRPAADLASATTAARPLRRRFLSVARDGHAVRVTEPRPPAMDLSPVEAHWRAWFGVGAWPVEDLYYGLIERFVSDVVIADPEAWGRVRGRSCLYVANHQVAVESLLFSVIVSALSGVSTVTLAKAEHKGSWIGELIRQSFAYPGITDPGLITFFDREDRDSLVRIVGDLARDMAERGKSVMVHVEGTRALSCRKPVIKMSSAFIDMALSASAPIVPVRFVGGLPAEELPRRIEFPVGLGRQEFWIGRPVLPEELRELPLKERKQAVIDAINHLGPGPLHERPAAPDAAFAARADAWAARTGAGAERATLLAALDAQTSYRSEATRRLIEGARAGRPVAGADPEGRWLAGLARWLLGAGGGPETNLTMEEQR</sequence>
<gene>
    <name evidence="13" type="ORF">SOCE26_038030</name>
</gene>
<dbReference type="InterPro" id="IPR016035">
    <property type="entry name" value="Acyl_Trfase/lysoPLipase"/>
</dbReference>
<organism evidence="13 14">
    <name type="scientific">Sorangium cellulosum</name>
    <name type="common">Polyangium cellulosum</name>
    <dbReference type="NCBI Taxonomy" id="56"/>
    <lineage>
        <taxon>Bacteria</taxon>
        <taxon>Pseudomonadati</taxon>
        <taxon>Myxococcota</taxon>
        <taxon>Polyangia</taxon>
        <taxon>Polyangiales</taxon>
        <taxon>Polyangiaceae</taxon>
        <taxon>Sorangium</taxon>
    </lineage>
</organism>
<keyword evidence="7" id="KW-0456">Lyase</keyword>
<dbReference type="SMART" id="SM00827">
    <property type="entry name" value="PKS_AT"/>
    <property type="match status" value="1"/>
</dbReference>
<evidence type="ECO:0000256" key="5">
    <source>
        <dbReference type="ARBA" id="ARBA00023098"/>
    </source>
</evidence>
<dbReference type="InterPro" id="IPR002123">
    <property type="entry name" value="Plipid/glycerol_acylTrfase"/>
</dbReference>
<dbReference type="Gene3D" id="3.30.70.3290">
    <property type="match status" value="1"/>
</dbReference>
<feature type="region of interest" description="C-terminal hotdog fold" evidence="8">
    <location>
        <begin position="2334"/>
        <end position="2481"/>
    </location>
</feature>